<comment type="caution">
    <text evidence="1">The sequence shown here is derived from an EMBL/GenBank/DDBJ whole genome shotgun (WGS) entry which is preliminary data.</text>
</comment>
<sequence length="319" mass="37562">MTISQYFQIQLKTILRPLLALLINMFKVEDADFGYYDNFDYWQNRGFYIIPKHFYQPIPDTSEIESSYFKRKFSMVGVNMDEKKQLQILDRFKKFDNEYSAFKKIKKGVDDQDDPNFYFNNLAFDGVDALVYYCMIRTVKPDKIIEVGSGWSTKVAAQACIKNGNTKLMAIEPYPQPILAKGFVGLSKLIRKKVQDVRIEHFKTLKANDILFIDSSHTVKTAGDVNYLFLEVLPNLKRGVYIHIHDIFFPFDYPKEWVLTEHRFWAEQYILHAFLLFNDSFKVVYANNYMFSKYLSQVRKTFPLSPMFSGGSVWLQKIR</sequence>
<accession>A0A0G0KA88</accession>
<reference evidence="1 2" key="1">
    <citation type="journal article" date="2015" name="Nature">
        <title>rRNA introns, odd ribosomes, and small enigmatic genomes across a large radiation of phyla.</title>
        <authorList>
            <person name="Brown C.T."/>
            <person name="Hug L.A."/>
            <person name="Thomas B.C."/>
            <person name="Sharon I."/>
            <person name="Castelle C.J."/>
            <person name="Singh A."/>
            <person name="Wilkins M.J."/>
            <person name="Williams K.H."/>
            <person name="Banfield J.F."/>
        </authorList>
    </citation>
    <scope>NUCLEOTIDE SEQUENCE [LARGE SCALE GENOMIC DNA]</scope>
</reference>
<dbReference type="Pfam" id="PF13578">
    <property type="entry name" value="Methyltransf_24"/>
    <property type="match status" value="1"/>
</dbReference>
<dbReference type="SUPFAM" id="SSF53335">
    <property type="entry name" value="S-adenosyl-L-methionine-dependent methyltransferases"/>
    <property type="match status" value="1"/>
</dbReference>
<evidence type="ECO:0000313" key="2">
    <source>
        <dbReference type="Proteomes" id="UP000034181"/>
    </source>
</evidence>
<dbReference type="InterPro" id="IPR029063">
    <property type="entry name" value="SAM-dependent_MTases_sf"/>
</dbReference>
<dbReference type="Gene3D" id="3.40.50.150">
    <property type="entry name" value="Vaccinia Virus protein VP39"/>
    <property type="match status" value="1"/>
</dbReference>
<proteinExistence type="predicted"/>
<evidence type="ECO:0008006" key="3">
    <source>
        <dbReference type="Google" id="ProtNLM"/>
    </source>
</evidence>
<gene>
    <name evidence="1" type="ORF">US96_C0005G0010</name>
</gene>
<evidence type="ECO:0000313" key="1">
    <source>
        <dbReference type="EMBL" id="KKQ75737.1"/>
    </source>
</evidence>
<dbReference type="AlphaFoldDB" id="A0A0G0KA88"/>
<organism evidence="1 2">
    <name type="scientific">Candidatus Woesebacteria bacterium GW2011_GWB1_38_5b</name>
    <dbReference type="NCBI Taxonomy" id="1618569"/>
    <lineage>
        <taxon>Bacteria</taxon>
        <taxon>Candidatus Woeseibacteriota</taxon>
    </lineage>
</organism>
<dbReference type="Proteomes" id="UP000034181">
    <property type="component" value="Unassembled WGS sequence"/>
</dbReference>
<name>A0A0G0KA88_9BACT</name>
<protein>
    <recommendedName>
        <fullName evidence="3">Class I SAM-dependent methyltransferase</fullName>
    </recommendedName>
</protein>
<dbReference type="EMBL" id="LBUZ01000005">
    <property type="protein sequence ID" value="KKQ75737.1"/>
    <property type="molecule type" value="Genomic_DNA"/>
</dbReference>